<proteinExistence type="predicted"/>
<gene>
    <name evidence="3" type="ORF">J0A69_08035</name>
</gene>
<evidence type="ECO:0000313" key="4">
    <source>
        <dbReference type="Proteomes" id="UP000664480"/>
    </source>
</evidence>
<dbReference type="Pfam" id="PF01364">
    <property type="entry name" value="Peptidase_C25"/>
    <property type="match status" value="1"/>
</dbReference>
<dbReference type="Gene3D" id="3.40.50.1460">
    <property type="match status" value="1"/>
</dbReference>
<dbReference type="InterPro" id="IPR029030">
    <property type="entry name" value="Caspase-like_dom_sf"/>
</dbReference>
<dbReference type="SUPFAM" id="SSF52129">
    <property type="entry name" value="Caspase-like"/>
    <property type="match status" value="1"/>
</dbReference>
<name>A0ABS3CGV0_9BACT</name>
<comment type="caution">
    <text evidence="3">The sequence shown here is derived from an EMBL/GenBank/DDBJ whole genome shotgun (WGS) entry which is preliminary data.</text>
</comment>
<feature type="domain" description="Gingipain" evidence="2">
    <location>
        <begin position="410"/>
        <end position="769"/>
    </location>
</feature>
<dbReference type="RefSeq" id="WP_206586047.1">
    <property type="nucleotide sequence ID" value="NZ_JAFKCU010000002.1"/>
</dbReference>
<feature type="chain" id="PRO_5047172049" evidence="1">
    <location>
        <begin position="23"/>
        <end position="1674"/>
    </location>
</feature>
<evidence type="ECO:0000256" key="1">
    <source>
        <dbReference type="SAM" id="SignalP"/>
    </source>
</evidence>
<feature type="signal peptide" evidence="1">
    <location>
        <begin position="1"/>
        <end position="22"/>
    </location>
</feature>
<dbReference type="EMBL" id="JAFKCU010000002">
    <property type="protein sequence ID" value="MBN7815371.1"/>
    <property type="molecule type" value="Genomic_DNA"/>
</dbReference>
<dbReference type="Proteomes" id="UP000664480">
    <property type="component" value="Unassembled WGS sequence"/>
</dbReference>
<keyword evidence="4" id="KW-1185">Reference proteome</keyword>
<reference evidence="3 4" key="1">
    <citation type="submission" date="2021-03" db="EMBL/GenBank/DDBJ databases">
        <title>novel species isolated from a fishpond in China.</title>
        <authorList>
            <person name="Lu H."/>
            <person name="Cai Z."/>
        </authorList>
    </citation>
    <scope>NUCLEOTIDE SEQUENCE [LARGE SCALE GENOMIC DNA]</scope>
    <source>
        <strain evidence="3 4">YJ13C</strain>
    </source>
</reference>
<sequence length="1674" mass="187085">MKNLKNLFLICSFLFLAFTSKAQQPAWYSYNQTYYKILTAEDGIYRISSESLAASGVNVNTIDPRNIQLFHRGKEVAIAVAGENDGKFDAGDYIDFYGLRNDGTLDSLLYTRFDKIPNPYFNTHSDSTAFFLTISPNIQGKRMQVRPAPAANLPAITTYSSEKLEVFGEQYSLGVGYAFDFRLSVYDTGQGWMSSVITKGNSRQIQFTGLGLMANSGNAKLEIGLVGRSLHNHITRISIGKTASSQRVINTQNFFGYEYPQLTIPVTMNDFNADGSTVVTVQSAGTEGADNISIAYAKITFQERVNSGDFQKEIFITPPGNQRITISQANESYEAIEISDPSNPQQVLLSKATGQFSFTGAVASDSSRIWVQNASTVRMIDQMKAVQFKNYLAQDADYILVGHHKLEEASNQYENPLESYAAHRASPLGGGFKTLTIFMEEIYDQYGYGEESPTALFEFLRTYYPAHKPTHLLLAGRALTMYSTARQNGVTYYYRNNPSAFAFQSLIPPGGYPISDNNYVVGLDPANPDSPAMAVGRIPAKNSQQLADYLDKAIEKDAVGVSAPWQKELIHLSGGVSEFELNRYFNFLNNYKNIAEGLYLGGNVTTYRKRSNSTIELIDITGDLNEGRSLVTFFGHGAPTVIDIEIGFASDPTLNYQNKGKYPVMLFNGCDYGSAYGTVYTQGEDWVMTPGKGASNIMANTSVGVDIVLNRYSNSFYSKAFADSSSIYKTIGEVKQQAETDFVNQFGTVPLSYSHMEQMVLLGDPGVRMFPANKADYSLDESEVFFESFDENPLNALSDSIKLSFVLRNLGIVNTDSVTYRIKRKLPDGTELAFDPVKIPYVSRRDTLIFTVPNMGLNSAGENVFTLEVNPGKEIPEMTYGNNLITVSQFISLSGTLNLYPLDYGIVSNQEMKLIAQIPGKPSTDRTVILQLDTSSEFNSANRKEIRITTAGLAEWSVSLPVANDSVTYYWRSKFQEPQAGETDAWTNSSFSFIPNGPQGWTQRTIAQLEENQLDNLEINAQRNGFKYLDRKLGFEVFTVGAAVDTLSFRNTQFYLDQVPQIIDNVNNANSRLCPNGSLGLVTFEQKSLMPYLPVPVPGFDILDARACGRVPQVIQSIQNSWITTPGQTMLEQYTNGLKDGDYVVIFTVGNVTFDAWPDEAYAYLRQFGANEATLRNLKTGDPYILYGRKGMKPGEAIEILGNPNGEVLPNQQTLSFETELDGYITNGLILTPRVGPASNWERFFQNVNARNWINEEDFTYFDILGVKTDGSEEMILPRSVDREIDLSFVDPGTYPYLRLRFAMNDPQSTAPAQLDKWQVNYTGVPEGALTVKTSQPQINLKEGQETSILLQFKNISRYDFLDSIQVDWKWTNVASKKIESFSKKFPALKAGESFEFGLDFNSIGRAGTNELQVFANPRIQQEQTYRNNQIDFGPYVLVEGDESTSLLDVNFDGIYIMDGDIVSPSVLVTAQLVNDQTLLYKKDTVGMEIFLKQNCESCDFKRVNFSDPNLTWTPASENERFKVSFLPGPLEDGVYTLMIQNEDSPQPYQITFEVVNESQITNFYPYPNPFSTSVRFVFTVTGSEVPDEIKIQIMTVTGKVVREILQNELGPIRIGNNLTEYAWDGKDEYGDQLANGVYIYRVLVRKNGQFMEHRPTAGDKAFKKGYGKMYLLR</sequence>
<evidence type="ECO:0000313" key="3">
    <source>
        <dbReference type="EMBL" id="MBN7815371.1"/>
    </source>
</evidence>
<dbReference type="Gene3D" id="2.60.40.4070">
    <property type="match status" value="1"/>
</dbReference>
<dbReference type="InterPro" id="IPR001769">
    <property type="entry name" value="Gingipain"/>
</dbReference>
<keyword evidence="1" id="KW-0732">Signal</keyword>
<organism evidence="3 4">
    <name type="scientific">Algoriphagus pacificus</name>
    <dbReference type="NCBI Taxonomy" id="2811234"/>
    <lineage>
        <taxon>Bacteria</taxon>
        <taxon>Pseudomonadati</taxon>
        <taxon>Bacteroidota</taxon>
        <taxon>Cytophagia</taxon>
        <taxon>Cytophagales</taxon>
        <taxon>Cyclobacteriaceae</taxon>
        <taxon>Algoriphagus</taxon>
    </lineage>
</organism>
<evidence type="ECO:0000259" key="2">
    <source>
        <dbReference type="Pfam" id="PF01364"/>
    </source>
</evidence>
<protein>
    <submittedName>
        <fullName evidence="3">Transporter</fullName>
    </submittedName>
</protein>
<accession>A0ABS3CGV0</accession>